<dbReference type="EMBL" id="ABOX02000014">
    <property type="protein sequence ID" value="EEF60773.1"/>
    <property type="molecule type" value="Genomic_DNA"/>
</dbReference>
<sequence>MNQNKSPTLCRLETEAAVALQISTTFFVLNRRTWSSLVQFKRNIRQAAVYKYSKQGQLRS</sequence>
<accession>B9XHD8</accession>
<dbReference type="Proteomes" id="UP000003688">
    <property type="component" value="Unassembled WGS sequence"/>
</dbReference>
<proteinExistence type="predicted"/>
<dbReference type="AlphaFoldDB" id="B9XHD8"/>
<gene>
    <name evidence="1" type="ORF">Cflav_PD3631</name>
</gene>
<organism evidence="1 2">
    <name type="scientific">Pedosphaera parvula (strain Ellin514)</name>
    <dbReference type="NCBI Taxonomy" id="320771"/>
    <lineage>
        <taxon>Bacteria</taxon>
        <taxon>Pseudomonadati</taxon>
        <taxon>Verrucomicrobiota</taxon>
        <taxon>Pedosphaerae</taxon>
        <taxon>Pedosphaerales</taxon>
        <taxon>Pedosphaeraceae</taxon>
        <taxon>Pedosphaera</taxon>
    </lineage>
</organism>
<keyword evidence="2" id="KW-1185">Reference proteome</keyword>
<reference evidence="1 2" key="1">
    <citation type="journal article" date="2011" name="J. Bacteriol.">
        <title>Genome sequence of 'Pedosphaera parvula' Ellin514, an aerobic Verrucomicrobial isolate from pasture soil.</title>
        <authorList>
            <person name="Kant R."/>
            <person name="van Passel M.W."/>
            <person name="Sangwan P."/>
            <person name="Palva A."/>
            <person name="Lucas S."/>
            <person name="Copeland A."/>
            <person name="Lapidus A."/>
            <person name="Glavina Del Rio T."/>
            <person name="Dalin E."/>
            <person name="Tice H."/>
            <person name="Bruce D."/>
            <person name="Goodwin L."/>
            <person name="Pitluck S."/>
            <person name="Chertkov O."/>
            <person name="Larimer F.W."/>
            <person name="Land M.L."/>
            <person name="Hauser L."/>
            <person name="Brettin T.S."/>
            <person name="Detter J.C."/>
            <person name="Han S."/>
            <person name="de Vos W.M."/>
            <person name="Janssen P.H."/>
            <person name="Smidt H."/>
        </authorList>
    </citation>
    <scope>NUCLEOTIDE SEQUENCE [LARGE SCALE GENOMIC DNA]</scope>
    <source>
        <strain evidence="1 2">Ellin514</strain>
    </source>
</reference>
<dbReference type="STRING" id="320771.Cflav_PD3631"/>
<evidence type="ECO:0000313" key="2">
    <source>
        <dbReference type="Proteomes" id="UP000003688"/>
    </source>
</evidence>
<evidence type="ECO:0000313" key="1">
    <source>
        <dbReference type="EMBL" id="EEF60773.1"/>
    </source>
</evidence>
<comment type="caution">
    <text evidence="1">The sequence shown here is derived from an EMBL/GenBank/DDBJ whole genome shotgun (WGS) entry which is preliminary data.</text>
</comment>
<name>B9XHD8_PEDPL</name>
<protein>
    <submittedName>
        <fullName evidence="1">Uncharacterized protein</fullName>
    </submittedName>
</protein>